<evidence type="ECO:0000313" key="2">
    <source>
        <dbReference type="EMBL" id="CAI2191656.1"/>
    </source>
</evidence>
<dbReference type="AlphaFoldDB" id="A0A9W4T3L0"/>
<feature type="compositionally biased region" description="Basic and acidic residues" evidence="1">
    <location>
        <begin position="37"/>
        <end position="56"/>
    </location>
</feature>
<feature type="region of interest" description="Disordered" evidence="1">
    <location>
        <begin position="33"/>
        <end position="67"/>
    </location>
</feature>
<evidence type="ECO:0000313" key="3">
    <source>
        <dbReference type="Proteomes" id="UP001153678"/>
    </source>
</evidence>
<reference evidence="2" key="1">
    <citation type="submission" date="2022-08" db="EMBL/GenBank/DDBJ databases">
        <authorList>
            <person name="Kallberg Y."/>
            <person name="Tangrot J."/>
            <person name="Rosling A."/>
        </authorList>
    </citation>
    <scope>NUCLEOTIDE SEQUENCE</scope>
    <source>
        <strain evidence="2">Wild A</strain>
    </source>
</reference>
<gene>
    <name evidence="2" type="ORF">FWILDA_LOCUS15180</name>
</gene>
<dbReference type="EMBL" id="CAMKVN010007591">
    <property type="protein sequence ID" value="CAI2191656.1"/>
    <property type="molecule type" value="Genomic_DNA"/>
</dbReference>
<protein>
    <submittedName>
        <fullName evidence="2">6506_t:CDS:1</fullName>
    </submittedName>
</protein>
<dbReference type="Proteomes" id="UP001153678">
    <property type="component" value="Unassembled WGS sequence"/>
</dbReference>
<organism evidence="2 3">
    <name type="scientific">Funneliformis geosporum</name>
    <dbReference type="NCBI Taxonomy" id="1117311"/>
    <lineage>
        <taxon>Eukaryota</taxon>
        <taxon>Fungi</taxon>
        <taxon>Fungi incertae sedis</taxon>
        <taxon>Mucoromycota</taxon>
        <taxon>Glomeromycotina</taxon>
        <taxon>Glomeromycetes</taxon>
        <taxon>Glomerales</taxon>
        <taxon>Glomeraceae</taxon>
        <taxon>Funneliformis</taxon>
    </lineage>
</organism>
<dbReference type="OrthoDB" id="10492961at2759"/>
<sequence>RDKFKCLHYLDYINSGIDKHVQSLLDRLRRLNSINEPENKEPEPIPEDDHNDKESIDDISVSWDIAI</sequence>
<keyword evidence="3" id="KW-1185">Reference proteome</keyword>
<evidence type="ECO:0000256" key="1">
    <source>
        <dbReference type="SAM" id="MobiDB-lite"/>
    </source>
</evidence>
<name>A0A9W4T3L0_9GLOM</name>
<feature type="non-terminal residue" evidence="2">
    <location>
        <position position="1"/>
    </location>
</feature>
<comment type="caution">
    <text evidence="2">The sequence shown here is derived from an EMBL/GenBank/DDBJ whole genome shotgun (WGS) entry which is preliminary data.</text>
</comment>
<proteinExistence type="predicted"/>
<accession>A0A9W4T3L0</accession>